<dbReference type="Proteomes" id="UP000287033">
    <property type="component" value="Unassembled WGS sequence"/>
</dbReference>
<dbReference type="EMBL" id="BEZZ01014831">
    <property type="protein sequence ID" value="GCC39378.1"/>
    <property type="molecule type" value="Genomic_DNA"/>
</dbReference>
<comment type="caution">
    <text evidence="2">The sequence shown here is derived from an EMBL/GenBank/DDBJ whole genome shotgun (WGS) entry which is preliminary data.</text>
</comment>
<evidence type="ECO:0000313" key="3">
    <source>
        <dbReference type="Proteomes" id="UP000287033"/>
    </source>
</evidence>
<keyword evidence="3" id="KW-1185">Reference proteome</keyword>
<feature type="compositionally biased region" description="Basic and acidic residues" evidence="1">
    <location>
        <begin position="42"/>
        <end position="70"/>
    </location>
</feature>
<reference evidence="2 3" key="1">
    <citation type="journal article" date="2018" name="Nat. Ecol. Evol.">
        <title>Shark genomes provide insights into elasmobranch evolution and the origin of vertebrates.</title>
        <authorList>
            <person name="Hara Y"/>
            <person name="Yamaguchi K"/>
            <person name="Onimaru K"/>
            <person name="Kadota M"/>
            <person name="Koyanagi M"/>
            <person name="Keeley SD"/>
            <person name="Tatsumi K"/>
            <person name="Tanaka K"/>
            <person name="Motone F"/>
            <person name="Kageyama Y"/>
            <person name="Nozu R"/>
            <person name="Adachi N"/>
            <person name="Nishimura O"/>
            <person name="Nakagawa R"/>
            <person name="Tanegashima C"/>
            <person name="Kiyatake I"/>
            <person name="Matsumoto R"/>
            <person name="Murakumo K"/>
            <person name="Nishida K"/>
            <person name="Terakita A"/>
            <person name="Kuratani S"/>
            <person name="Sato K"/>
            <person name="Hyodo S Kuraku.S."/>
        </authorList>
    </citation>
    <scope>NUCLEOTIDE SEQUENCE [LARGE SCALE GENOMIC DNA]</scope>
</reference>
<feature type="compositionally biased region" description="Acidic residues" evidence="1">
    <location>
        <begin position="85"/>
        <end position="95"/>
    </location>
</feature>
<evidence type="ECO:0008006" key="4">
    <source>
        <dbReference type="Google" id="ProtNLM"/>
    </source>
</evidence>
<protein>
    <recommendedName>
        <fullName evidence="4">SHSP domain-containing protein</fullName>
    </recommendedName>
</protein>
<sequence length="103" mass="11269">LPSEVDTLSVTSSLTSDGILIVEAPLPNPAVQVPVEVTAPVKTEDKSAAEREVETEKVIEEETDQGKELQEDTELPEEQGKDTAQEVEPDKEEAEQEKVVLQE</sequence>
<dbReference type="AlphaFoldDB" id="A0A401T9P6"/>
<name>A0A401T9P6_CHIPU</name>
<feature type="region of interest" description="Disordered" evidence="1">
    <location>
        <begin position="42"/>
        <end position="103"/>
    </location>
</feature>
<accession>A0A401T9P6</accession>
<proteinExistence type="predicted"/>
<organism evidence="2 3">
    <name type="scientific">Chiloscyllium punctatum</name>
    <name type="common">Brownbanded bambooshark</name>
    <name type="synonym">Hemiscyllium punctatum</name>
    <dbReference type="NCBI Taxonomy" id="137246"/>
    <lineage>
        <taxon>Eukaryota</taxon>
        <taxon>Metazoa</taxon>
        <taxon>Chordata</taxon>
        <taxon>Craniata</taxon>
        <taxon>Vertebrata</taxon>
        <taxon>Chondrichthyes</taxon>
        <taxon>Elasmobranchii</taxon>
        <taxon>Galeomorphii</taxon>
        <taxon>Galeoidea</taxon>
        <taxon>Orectolobiformes</taxon>
        <taxon>Hemiscylliidae</taxon>
        <taxon>Chiloscyllium</taxon>
    </lineage>
</organism>
<evidence type="ECO:0000313" key="2">
    <source>
        <dbReference type="EMBL" id="GCC39378.1"/>
    </source>
</evidence>
<evidence type="ECO:0000256" key="1">
    <source>
        <dbReference type="SAM" id="MobiDB-lite"/>
    </source>
</evidence>
<feature type="non-terminal residue" evidence="2">
    <location>
        <position position="1"/>
    </location>
</feature>
<dbReference type="STRING" id="137246.A0A401T9P6"/>
<gene>
    <name evidence="2" type="ORF">chiPu_0023063</name>
</gene>